<dbReference type="EMBL" id="VYDO01000294">
    <property type="protein sequence ID" value="MYG39162.1"/>
    <property type="molecule type" value="Genomic_DNA"/>
</dbReference>
<feature type="domain" description="TIR" evidence="1">
    <location>
        <begin position="254"/>
        <end position="395"/>
    </location>
</feature>
<dbReference type="GO" id="GO:0007165">
    <property type="term" value="P:signal transduction"/>
    <property type="evidence" value="ECO:0007669"/>
    <property type="project" value="InterPro"/>
</dbReference>
<comment type="caution">
    <text evidence="3">The sequence shown here is derived from an EMBL/GenBank/DDBJ whole genome shotgun (WGS) entry which is preliminary data.</text>
</comment>
<dbReference type="Gene3D" id="3.40.50.10140">
    <property type="entry name" value="Toll/interleukin-1 receptor homology (TIR) domain"/>
    <property type="match status" value="1"/>
</dbReference>
<dbReference type="SUPFAM" id="SSF52200">
    <property type="entry name" value="Toll/Interleukin receptor TIR domain"/>
    <property type="match status" value="1"/>
</dbReference>
<organism evidence="3">
    <name type="scientific">Synechococcus sp. SB0676_bin_10</name>
    <dbReference type="NCBI Taxonomy" id="2604869"/>
    <lineage>
        <taxon>Bacteria</taxon>
        <taxon>Bacillati</taxon>
        <taxon>Cyanobacteriota</taxon>
        <taxon>Cyanophyceae</taxon>
        <taxon>Synechococcales</taxon>
        <taxon>Synechococcaceae</taxon>
        <taxon>Synechococcus</taxon>
    </lineage>
</organism>
<proteinExistence type="predicted"/>
<dbReference type="PROSITE" id="PS51534">
    <property type="entry name" value="SEFIR"/>
    <property type="match status" value="1"/>
</dbReference>
<evidence type="ECO:0000259" key="1">
    <source>
        <dbReference type="PROSITE" id="PS50104"/>
    </source>
</evidence>
<reference evidence="3" key="1">
    <citation type="submission" date="2019-09" db="EMBL/GenBank/DDBJ databases">
        <title>Characterisation of the sponge microbiome using genome-centric metagenomics.</title>
        <authorList>
            <person name="Engelberts J.P."/>
            <person name="Robbins S.J."/>
            <person name="De Goeij J.M."/>
            <person name="Aranda M."/>
            <person name="Bell S.C."/>
            <person name="Webster N.S."/>
        </authorList>
    </citation>
    <scope>NUCLEOTIDE SEQUENCE</scope>
    <source>
        <strain evidence="3">SB0676_bin_10</strain>
    </source>
</reference>
<gene>
    <name evidence="3" type="ORF">F4162_09495</name>
</gene>
<dbReference type="Pfam" id="PF13676">
    <property type="entry name" value="TIR_2"/>
    <property type="match status" value="1"/>
</dbReference>
<sequence length="412" mass="48403">MLSEDWAWDWGDFGCTSRRDGQMNQLVPDPIWGTPAFCLSSEDEVQRNRAHRYDSPRCGGKYKLPSFTKYYMRSLEEKECNRKCLLTSWLLEQRRNGIECPIITSEVIEDMKQRSHMSVPDRADEILKYLKLETQEPGRSITCSHSIYVEQLVYDNNSFDEISLTKKHKAYYNLLAYSESSTYNELKYLLKYLKKKDYIELEYNEEPFNKKISCLLTVEGYDRLKKIQQETKIESSTDMDKMQDTTDENRVDNENIRIFISYSWDNENHKQWVKSLAERLRNDGIEAILDQWELAPGDQVPHFMEKNIRESDHVLIICTSSYCEKSNNRRDGVGYEDNVMTAEVCQKENHRKFIPVLAKGSRAEAIPSWLNGKYYLDLSTNEIYERGYLELKRTLLGERPTAPPVRRRSANG</sequence>
<dbReference type="AlphaFoldDB" id="A0A6B1FFZ2"/>
<feature type="domain" description="SEFIR" evidence="2">
    <location>
        <begin position="255"/>
        <end position="387"/>
    </location>
</feature>
<accession>A0A6B1FFZ2</accession>
<evidence type="ECO:0000313" key="3">
    <source>
        <dbReference type="EMBL" id="MYG39162.1"/>
    </source>
</evidence>
<dbReference type="PROSITE" id="PS50104">
    <property type="entry name" value="TIR"/>
    <property type="match status" value="1"/>
</dbReference>
<dbReference type="InterPro" id="IPR013568">
    <property type="entry name" value="SEFIR_dom"/>
</dbReference>
<protein>
    <submittedName>
        <fullName evidence="3">TIR domain-containing protein</fullName>
    </submittedName>
</protein>
<evidence type="ECO:0000259" key="2">
    <source>
        <dbReference type="PROSITE" id="PS51534"/>
    </source>
</evidence>
<name>A0A6B1FFZ2_9SYNE</name>
<dbReference type="InterPro" id="IPR000157">
    <property type="entry name" value="TIR_dom"/>
</dbReference>
<dbReference type="InterPro" id="IPR035897">
    <property type="entry name" value="Toll_tir_struct_dom_sf"/>
</dbReference>